<dbReference type="Pfam" id="PF11702">
    <property type="entry name" value="DUF3295"/>
    <property type="match status" value="1"/>
</dbReference>
<dbReference type="InterPro" id="IPR021711">
    <property type="entry name" value="DUF3295"/>
</dbReference>
<accession>A0A8H5SPN0</accession>
<dbReference type="InterPro" id="IPR053043">
    <property type="entry name" value="Ras-cAMP_regulatory"/>
</dbReference>
<keyword evidence="5" id="KW-1185">Reference proteome</keyword>
<feature type="compositionally biased region" description="Polar residues" evidence="1">
    <location>
        <begin position="324"/>
        <end position="333"/>
    </location>
</feature>
<gene>
    <name evidence="4" type="ORF">FHETE_10409</name>
</gene>
<dbReference type="EMBL" id="JAAGWQ010000281">
    <property type="protein sequence ID" value="KAF5657490.1"/>
    <property type="molecule type" value="Genomic_DNA"/>
</dbReference>
<feature type="compositionally biased region" description="Polar residues" evidence="1">
    <location>
        <begin position="273"/>
        <end position="284"/>
    </location>
</feature>
<evidence type="ECO:0000259" key="3">
    <source>
        <dbReference type="Pfam" id="PF11702"/>
    </source>
</evidence>
<dbReference type="GO" id="GO:0000122">
    <property type="term" value="P:negative regulation of transcription by RNA polymerase II"/>
    <property type="evidence" value="ECO:0007669"/>
    <property type="project" value="TreeGrafter"/>
</dbReference>
<dbReference type="GO" id="GO:0031930">
    <property type="term" value="P:mitochondria-nucleus signaling pathway"/>
    <property type="evidence" value="ECO:0007669"/>
    <property type="project" value="TreeGrafter"/>
</dbReference>
<evidence type="ECO:0000259" key="2">
    <source>
        <dbReference type="Pfam" id="PF08550"/>
    </source>
</evidence>
<proteinExistence type="predicted"/>
<dbReference type="OrthoDB" id="5054775at2759"/>
<feature type="compositionally biased region" description="Low complexity" evidence="1">
    <location>
        <begin position="423"/>
        <end position="436"/>
    </location>
</feature>
<protein>
    <recommendedName>
        <fullName evidence="6">Nitrogen regulatory protein areA GATA-like domain-containing protein</fullName>
    </recommendedName>
</protein>
<evidence type="ECO:0000313" key="5">
    <source>
        <dbReference type="Proteomes" id="UP000567885"/>
    </source>
</evidence>
<feature type="region of interest" description="Disordered" evidence="1">
    <location>
        <begin position="236"/>
        <end position="387"/>
    </location>
</feature>
<feature type="compositionally biased region" description="Polar residues" evidence="1">
    <location>
        <begin position="184"/>
        <end position="200"/>
    </location>
</feature>
<feature type="region of interest" description="Disordered" evidence="1">
    <location>
        <begin position="409"/>
        <end position="486"/>
    </location>
</feature>
<sequence length="567" mass="61077">MAQLVPALAKAMKMVSPGRGSLPDYTVIAPTLFESQLPSGYSRLDRGCELCGLTVLSRCADSVEQGRRLENLSWRLWQRETFVVDNEAKTAPSTQTLPQSIPSESRIPDLPQLSGSVESLVDEEAVDFSSLSVQCPLRSPALVSDDFEKMILSIVKDNGPLSALPHDATVAKEALPAPPGFERSGSTTTESQSPTKSITASEGSPQPSPPESISRTTVVRGFWGAQIPTSRIISTAAQSTDATPEPKSSPAAKVVQSKKPAGLALGGSCSSGEQYKSLSNSQTMRPIIKKPMSQINGSSEEDGSHKSVMVTSRPGSILPACKEQASSSDNEMTAPNDDGAAVDSDTEDCIDESAVDDDDDSSDWEDAGEESGGSNMDDKFFGRVDSKPNLTSQRSLITLMLHQNDRARNLGGHASQSTSTILPSRVARSPSPSVSPNDSEEAPLMMKDMRGPGLKPIHEVPQSSAQPIISGPNHIKPQAALSPRTTRRNMLATELTESLRRHLLWERQQKSSTANAVLTRRHISHDVANLKQYPEKPCLKKSEDVHASSWVQSFLQKVDAGYHSRGW</sequence>
<organism evidence="4 5">
    <name type="scientific">Fusarium heterosporum</name>
    <dbReference type="NCBI Taxonomy" id="42747"/>
    <lineage>
        <taxon>Eukaryota</taxon>
        <taxon>Fungi</taxon>
        <taxon>Dikarya</taxon>
        <taxon>Ascomycota</taxon>
        <taxon>Pezizomycotina</taxon>
        <taxon>Sordariomycetes</taxon>
        <taxon>Hypocreomycetidae</taxon>
        <taxon>Hypocreales</taxon>
        <taxon>Nectriaceae</taxon>
        <taxon>Fusarium</taxon>
        <taxon>Fusarium heterosporum species complex</taxon>
    </lineage>
</organism>
<dbReference type="Proteomes" id="UP000567885">
    <property type="component" value="Unassembled WGS sequence"/>
</dbReference>
<evidence type="ECO:0000256" key="1">
    <source>
        <dbReference type="SAM" id="MobiDB-lite"/>
    </source>
</evidence>
<feature type="region of interest" description="Disordered" evidence="1">
    <location>
        <begin position="176"/>
        <end position="214"/>
    </location>
</feature>
<dbReference type="AlphaFoldDB" id="A0A8H5SPN0"/>
<feature type="domain" description="Nitrogen regulatory protein areA GATA-like" evidence="2">
    <location>
        <begin position="54"/>
        <end position="79"/>
    </location>
</feature>
<feature type="compositionally biased region" description="Acidic residues" evidence="1">
    <location>
        <begin position="344"/>
        <end position="369"/>
    </location>
</feature>
<evidence type="ECO:0008006" key="6">
    <source>
        <dbReference type="Google" id="ProtNLM"/>
    </source>
</evidence>
<dbReference type="PANTHER" id="PTHR28014:SF1">
    <property type="entry name" value="NEGATIVE REGULATOR OF RAS-CAMP PATHWAY"/>
    <property type="match status" value="1"/>
</dbReference>
<feature type="compositionally biased region" description="Low complexity" evidence="1">
    <location>
        <begin position="261"/>
        <end position="272"/>
    </location>
</feature>
<dbReference type="GO" id="GO:0005737">
    <property type="term" value="C:cytoplasm"/>
    <property type="evidence" value="ECO:0007669"/>
    <property type="project" value="TreeGrafter"/>
</dbReference>
<feature type="compositionally biased region" description="Basic and acidic residues" evidence="1">
    <location>
        <begin position="376"/>
        <end position="386"/>
    </location>
</feature>
<feature type="domain" description="DUF3295" evidence="3">
    <location>
        <begin position="109"/>
        <end position="567"/>
    </location>
</feature>
<name>A0A8H5SPN0_FUSHE</name>
<dbReference type="InterPro" id="IPR013860">
    <property type="entry name" value="AreA_GATA"/>
</dbReference>
<comment type="caution">
    <text evidence="4">The sequence shown here is derived from an EMBL/GenBank/DDBJ whole genome shotgun (WGS) entry which is preliminary data.</text>
</comment>
<evidence type="ECO:0000313" key="4">
    <source>
        <dbReference type="EMBL" id="KAF5657490.1"/>
    </source>
</evidence>
<dbReference type="PANTHER" id="PTHR28014">
    <property type="entry name" value="NEGATIVE REGULATOR OF RAS-CAMP PATHWAY"/>
    <property type="match status" value="1"/>
</dbReference>
<reference evidence="4 5" key="1">
    <citation type="submission" date="2020-05" db="EMBL/GenBank/DDBJ databases">
        <title>Identification and distribution of gene clusters putatively required for synthesis of sphingolipid metabolism inhibitors in phylogenetically diverse species of the filamentous fungus Fusarium.</title>
        <authorList>
            <person name="Kim H.-S."/>
            <person name="Busman M."/>
            <person name="Brown D.W."/>
            <person name="Divon H."/>
            <person name="Uhlig S."/>
            <person name="Proctor R.H."/>
        </authorList>
    </citation>
    <scope>NUCLEOTIDE SEQUENCE [LARGE SCALE GENOMIC DNA]</scope>
    <source>
        <strain evidence="4 5">NRRL 20693</strain>
    </source>
</reference>
<dbReference type="Pfam" id="PF08550">
    <property type="entry name" value="GATA_AreA"/>
    <property type="match status" value="1"/>
</dbReference>
<dbReference type="GO" id="GO:0006808">
    <property type="term" value="P:regulation of nitrogen utilization"/>
    <property type="evidence" value="ECO:0007669"/>
    <property type="project" value="TreeGrafter"/>
</dbReference>